<keyword evidence="8 10" id="KW-0472">Membrane</keyword>
<reference evidence="11" key="2">
    <citation type="journal article" date="2021" name="PeerJ">
        <title>Extensive microbial diversity within the chicken gut microbiome revealed by metagenomics and culture.</title>
        <authorList>
            <person name="Gilroy R."/>
            <person name="Ravi A."/>
            <person name="Getino M."/>
            <person name="Pursley I."/>
            <person name="Horton D.L."/>
            <person name="Alikhan N.F."/>
            <person name="Baker D."/>
            <person name="Gharbi K."/>
            <person name="Hall N."/>
            <person name="Watson M."/>
            <person name="Adriaenssens E.M."/>
            <person name="Foster-Nyarko E."/>
            <person name="Jarju S."/>
            <person name="Secka A."/>
            <person name="Antonio M."/>
            <person name="Oren A."/>
            <person name="Chaudhuri R.R."/>
            <person name="La Ragione R."/>
            <person name="Hildebrand F."/>
            <person name="Pallen M.J."/>
        </authorList>
    </citation>
    <scope>NUCLEOTIDE SEQUENCE</scope>
    <source>
        <strain evidence="11">3924</strain>
    </source>
</reference>
<feature type="transmembrane region" description="Helical" evidence="10">
    <location>
        <begin position="273"/>
        <end position="297"/>
    </location>
</feature>
<evidence type="ECO:0000256" key="6">
    <source>
        <dbReference type="ARBA" id="ARBA00022692"/>
    </source>
</evidence>
<keyword evidence="7 10" id="KW-1133">Transmembrane helix</keyword>
<keyword evidence="4" id="KW-0813">Transport</keyword>
<feature type="transmembrane region" description="Helical" evidence="10">
    <location>
        <begin position="420"/>
        <end position="438"/>
    </location>
</feature>
<keyword evidence="9" id="KW-0046">Antibiotic resistance</keyword>
<accession>A0A940IE17</accession>
<dbReference type="InterPro" id="IPR048279">
    <property type="entry name" value="MdtK-like"/>
</dbReference>
<dbReference type="NCBIfam" id="TIGR00797">
    <property type="entry name" value="matE"/>
    <property type="match status" value="1"/>
</dbReference>
<dbReference type="AlphaFoldDB" id="A0A940IE17"/>
<evidence type="ECO:0000256" key="2">
    <source>
        <dbReference type="ARBA" id="ARBA00008417"/>
    </source>
</evidence>
<dbReference type="EMBL" id="JADIMV010000006">
    <property type="protein sequence ID" value="MBO8439082.1"/>
    <property type="molecule type" value="Genomic_DNA"/>
</dbReference>
<dbReference type="Pfam" id="PF01554">
    <property type="entry name" value="MatE"/>
    <property type="match status" value="2"/>
</dbReference>
<keyword evidence="5" id="KW-1003">Cell membrane</keyword>
<dbReference type="PIRSF" id="PIRSF006603">
    <property type="entry name" value="DinF"/>
    <property type="match status" value="1"/>
</dbReference>
<organism evidence="11 12">
    <name type="scientific">Candidatus Aphodosoma intestinipullorum</name>
    <dbReference type="NCBI Taxonomy" id="2840674"/>
    <lineage>
        <taxon>Bacteria</taxon>
        <taxon>Pseudomonadati</taxon>
        <taxon>Bacteroidota</taxon>
        <taxon>Bacteroidia</taxon>
        <taxon>Bacteroidales</taxon>
        <taxon>Candidatus Aphodosoma</taxon>
    </lineage>
</organism>
<feature type="transmembrane region" description="Helical" evidence="10">
    <location>
        <begin position="239"/>
        <end position="261"/>
    </location>
</feature>
<dbReference type="PANTHER" id="PTHR43823:SF3">
    <property type="entry name" value="MULTIDRUG EXPORT PROTEIN MEPA"/>
    <property type="match status" value="1"/>
</dbReference>
<keyword evidence="6 10" id="KW-0812">Transmembrane</keyword>
<protein>
    <recommendedName>
        <fullName evidence="3">Multidrug export protein MepA</fullName>
    </recommendedName>
</protein>
<comment type="subcellular location">
    <subcellularLocation>
        <location evidence="1">Cell membrane</location>
        <topology evidence="1">Multi-pass membrane protein</topology>
    </subcellularLocation>
</comment>
<evidence type="ECO:0000256" key="10">
    <source>
        <dbReference type="SAM" id="Phobius"/>
    </source>
</evidence>
<feature type="transmembrane region" description="Helical" evidence="10">
    <location>
        <begin position="169"/>
        <end position="191"/>
    </location>
</feature>
<comment type="caution">
    <text evidence="11">The sequence shown here is derived from an EMBL/GenBank/DDBJ whole genome shotgun (WGS) entry which is preliminary data.</text>
</comment>
<feature type="transmembrane region" description="Helical" evidence="10">
    <location>
        <begin position="318"/>
        <end position="340"/>
    </location>
</feature>
<evidence type="ECO:0000313" key="12">
    <source>
        <dbReference type="Proteomes" id="UP000712007"/>
    </source>
</evidence>
<feature type="transmembrane region" description="Helical" evidence="10">
    <location>
        <begin position="390"/>
        <end position="414"/>
    </location>
</feature>
<dbReference type="PANTHER" id="PTHR43823">
    <property type="entry name" value="SPORULATION PROTEIN YKVU"/>
    <property type="match status" value="1"/>
</dbReference>
<dbReference type="CDD" id="cd13143">
    <property type="entry name" value="MATE_MepA_like"/>
    <property type="match status" value="1"/>
</dbReference>
<dbReference type="GO" id="GO:0005886">
    <property type="term" value="C:plasma membrane"/>
    <property type="evidence" value="ECO:0007669"/>
    <property type="project" value="UniProtKB-SubCell"/>
</dbReference>
<comment type="similarity">
    <text evidence="2">Belongs to the multi antimicrobial extrusion (MATE) (TC 2.A.66.1) family. MepA subfamily.</text>
</comment>
<dbReference type="GO" id="GO:0046677">
    <property type="term" value="P:response to antibiotic"/>
    <property type="evidence" value="ECO:0007669"/>
    <property type="project" value="UniProtKB-KW"/>
</dbReference>
<evidence type="ECO:0000256" key="7">
    <source>
        <dbReference type="ARBA" id="ARBA00022989"/>
    </source>
</evidence>
<feature type="transmembrane region" description="Helical" evidence="10">
    <location>
        <begin position="95"/>
        <end position="119"/>
    </location>
</feature>
<evidence type="ECO:0000256" key="8">
    <source>
        <dbReference type="ARBA" id="ARBA00023136"/>
    </source>
</evidence>
<name>A0A940IE17_9BACT</name>
<dbReference type="InterPro" id="IPR002528">
    <property type="entry name" value="MATE_fam"/>
</dbReference>
<dbReference type="Proteomes" id="UP000712007">
    <property type="component" value="Unassembled WGS sequence"/>
</dbReference>
<dbReference type="InterPro" id="IPR051327">
    <property type="entry name" value="MATE_MepA_subfamily"/>
</dbReference>
<evidence type="ECO:0000313" key="11">
    <source>
        <dbReference type="EMBL" id="MBO8439082.1"/>
    </source>
</evidence>
<dbReference type="InterPro" id="IPR045070">
    <property type="entry name" value="MATE_MepA-like"/>
</dbReference>
<evidence type="ECO:0000256" key="9">
    <source>
        <dbReference type="ARBA" id="ARBA00023251"/>
    </source>
</evidence>
<feature type="transmembrane region" description="Helical" evidence="10">
    <location>
        <begin position="20"/>
        <end position="39"/>
    </location>
</feature>
<feature type="transmembrane region" description="Helical" evidence="10">
    <location>
        <begin position="360"/>
        <end position="378"/>
    </location>
</feature>
<evidence type="ECO:0000256" key="1">
    <source>
        <dbReference type="ARBA" id="ARBA00004651"/>
    </source>
</evidence>
<evidence type="ECO:0000256" key="3">
    <source>
        <dbReference type="ARBA" id="ARBA00022106"/>
    </source>
</evidence>
<evidence type="ECO:0000256" key="4">
    <source>
        <dbReference type="ARBA" id="ARBA00022448"/>
    </source>
</evidence>
<feature type="transmembrane region" description="Helical" evidence="10">
    <location>
        <begin position="197"/>
        <end position="218"/>
    </location>
</feature>
<reference evidence="11" key="1">
    <citation type="submission" date="2020-10" db="EMBL/GenBank/DDBJ databases">
        <authorList>
            <person name="Gilroy R."/>
        </authorList>
    </citation>
    <scope>NUCLEOTIDE SEQUENCE</scope>
    <source>
        <strain evidence="11">3924</strain>
    </source>
</reference>
<feature type="transmembrane region" description="Helical" evidence="10">
    <location>
        <begin position="51"/>
        <end position="74"/>
    </location>
</feature>
<dbReference type="GO" id="GO:0015297">
    <property type="term" value="F:antiporter activity"/>
    <property type="evidence" value="ECO:0007669"/>
    <property type="project" value="InterPro"/>
</dbReference>
<sequence length="449" mass="49679">MQDYDRHKELENESIARLLWRYSLPAIVGTLVNSLYNVVDRIYIGQGAGPMAIAGLALTFPIMNILGACGMLIGQGAATQVSLFLGRHDNRTANNILGNAVVMDLMMFAVVSTVMYIFLDEILILLGGTEEIIPYAREYMQVILPFHVITSMSFSTNNIMRASGYPREAMWTLVIGAALNVILDPIFIFALNMGIRGAAIATVISMSVSCAWVMLHFADSRHTVHLSLKDMRLRWDTMMKILAIGLSPFFLQVGISLVNVVMNHTLRIYGGPIAIGAFGIVSTFATLIITTIVGLNQGMQPIIGYNYGFRRFDRVRRTLRYGIIVATAITTLGWLCSELFPRQMALCFNNDPELTALTAHAIRIFMSVHMFVGAQIVITNYFQSIGKAGISIFLSLTRQILFLVPCLLVLPPIFGLDGAWMAQPAANILAFIVSALMLRRELRRETAKA</sequence>
<dbReference type="GO" id="GO:0042910">
    <property type="term" value="F:xenobiotic transmembrane transporter activity"/>
    <property type="evidence" value="ECO:0007669"/>
    <property type="project" value="InterPro"/>
</dbReference>
<gene>
    <name evidence="11" type="ORF">IAC51_00345</name>
</gene>
<evidence type="ECO:0000256" key="5">
    <source>
        <dbReference type="ARBA" id="ARBA00022475"/>
    </source>
</evidence>
<proteinExistence type="inferred from homology"/>